<feature type="domain" description="ATP-grasp" evidence="10">
    <location>
        <begin position="111"/>
        <end position="207"/>
    </location>
</feature>
<keyword evidence="4" id="KW-0479">Metal-binding</keyword>
<keyword evidence="12" id="KW-1185">Reference proteome</keyword>
<evidence type="ECO:0000256" key="5">
    <source>
        <dbReference type="ARBA" id="ARBA00022741"/>
    </source>
</evidence>
<keyword evidence="8" id="KW-0464">Manganese</keyword>
<dbReference type="PANTHER" id="PTHR43472">
    <property type="entry name" value="PHOSPHORIBOSYLAMINE--GLYCINE LIGASE"/>
    <property type="match status" value="1"/>
</dbReference>
<evidence type="ECO:0000256" key="1">
    <source>
        <dbReference type="ARBA" id="ARBA00005174"/>
    </source>
</evidence>
<evidence type="ECO:0000259" key="10">
    <source>
        <dbReference type="PROSITE" id="PS50975"/>
    </source>
</evidence>
<evidence type="ECO:0000256" key="2">
    <source>
        <dbReference type="ARBA" id="ARBA00013255"/>
    </source>
</evidence>
<dbReference type="SUPFAM" id="SSF56059">
    <property type="entry name" value="Glutathione synthetase ATP-binding domain-like"/>
    <property type="match status" value="1"/>
</dbReference>
<sequence length="218" mass="23085">MSNNVLVIGSGGREHALCWKLANSPHIKQIYCAPGSIGISSNIKVESVDLNLKDFPAIALWCKEKNIDLVVVGPEDPLANGIVDALSPQGIKCFGPTKAGAEIEANKDWAKKFMTKYQIPTARYQSFNNADAAKEFIKNAPFPALVVKASGLAAGKGVVVASSKEEACAAVDEILTDAKYGSAGQTVIVEELLEGDEVSVLAFTDGETVSLMPPLPRP</sequence>
<dbReference type="InterPro" id="IPR016185">
    <property type="entry name" value="PreATP-grasp_dom_sf"/>
</dbReference>
<protein>
    <recommendedName>
        <fullName evidence="2">phosphoribosylamine--glycine ligase</fullName>
        <ecNumber evidence="2">6.3.4.13</ecNumber>
    </recommendedName>
</protein>
<evidence type="ECO:0000256" key="9">
    <source>
        <dbReference type="PROSITE-ProRule" id="PRU00409"/>
    </source>
</evidence>
<dbReference type="Gene3D" id="3.30.1490.20">
    <property type="entry name" value="ATP-grasp fold, A domain"/>
    <property type="match status" value="1"/>
</dbReference>
<dbReference type="SUPFAM" id="SSF52440">
    <property type="entry name" value="PreATP-grasp domain"/>
    <property type="match status" value="1"/>
</dbReference>
<evidence type="ECO:0000313" key="12">
    <source>
        <dbReference type="Proteomes" id="UP001497472"/>
    </source>
</evidence>
<dbReference type="GO" id="GO:0004637">
    <property type="term" value="F:phosphoribosylamine-glycine ligase activity"/>
    <property type="evidence" value="ECO:0007669"/>
    <property type="project" value="UniProtKB-EC"/>
</dbReference>
<reference evidence="11 12" key="1">
    <citation type="submission" date="2023-11" db="EMBL/GenBank/DDBJ databases">
        <authorList>
            <person name="Okamura Y."/>
        </authorList>
    </citation>
    <scope>NUCLEOTIDE SEQUENCE [LARGE SCALE GENOMIC DNA]</scope>
</reference>
<evidence type="ECO:0000256" key="6">
    <source>
        <dbReference type="ARBA" id="ARBA00022755"/>
    </source>
</evidence>
<dbReference type="InterPro" id="IPR020562">
    <property type="entry name" value="PRibGlycinamide_synth_N"/>
</dbReference>
<comment type="caution">
    <text evidence="11">The sequence shown here is derived from an EMBL/GenBank/DDBJ whole genome shotgun (WGS) entry which is preliminary data.</text>
</comment>
<keyword evidence="5 9" id="KW-0547">Nucleotide-binding</keyword>
<dbReference type="InterPro" id="IPR000115">
    <property type="entry name" value="PRibGlycinamide_synth"/>
</dbReference>
<dbReference type="FunFam" id="3.40.50.20:FF:000006">
    <property type="entry name" value="Phosphoribosylamine--glycine ligase, chloroplastic"/>
    <property type="match status" value="1"/>
</dbReference>
<dbReference type="GO" id="GO:0006164">
    <property type="term" value="P:purine nucleotide biosynthetic process"/>
    <property type="evidence" value="ECO:0007669"/>
    <property type="project" value="UniProtKB-KW"/>
</dbReference>
<proteinExistence type="predicted"/>
<dbReference type="EC" id="6.3.4.13" evidence="2"/>
<dbReference type="GO" id="GO:0046872">
    <property type="term" value="F:metal ion binding"/>
    <property type="evidence" value="ECO:0007669"/>
    <property type="project" value="UniProtKB-KW"/>
</dbReference>
<evidence type="ECO:0000256" key="4">
    <source>
        <dbReference type="ARBA" id="ARBA00022723"/>
    </source>
</evidence>
<dbReference type="AlphaFoldDB" id="A0AAV1JQN3"/>
<keyword evidence="3" id="KW-0436">Ligase</keyword>
<dbReference type="Gene3D" id="3.40.50.20">
    <property type="match status" value="1"/>
</dbReference>
<evidence type="ECO:0000256" key="8">
    <source>
        <dbReference type="ARBA" id="ARBA00023211"/>
    </source>
</evidence>
<evidence type="ECO:0000256" key="3">
    <source>
        <dbReference type="ARBA" id="ARBA00022598"/>
    </source>
</evidence>
<dbReference type="Pfam" id="PF02844">
    <property type="entry name" value="GARS_N"/>
    <property type="match status" value="1"/>
</dbReference>
<dbReference type="Pfam" id="PF01071">
    <property type="entry name" value="GARS_A"/>
    <property type="match status" value="1"/>
</dbReference>
<dbReference type="GO" id="GO:0009113">
    <property type="term" value="P:purine nucleobase biosynthetic process"/>
    <property type="evidence" value="ECO:0007669"/>
    <property type="project" value="InterPro"/>
</dbReference>
<evidence type="ECO:0000313" key="11">
    <source>
        <dbReference type="EMBL" id="CAK1551019.1"/>
    </source>
</evidence>
<dbReference type="EMBL" id="CAVLEF010000107">
    <property type="protein sequence ID" value="CAK1551019.1"/>
    <property type="molecule type" value="Genomic_DNA"/>
</dbReference>
<organism evidence="11 12">
    <name type="scientific">Leptosia nina</name>
    <dbReference type="NCBI Taxonomy" id="320188"/>
    <lineage>
        <taxon>Eukaryota</taxon>
        <taxon>Metazoa</taxon>
        <taxon>Ecdysozoa</taxon>
        <taxon>Arthropoda</taxon>
        <taxon>Hexapoda</taxon>
        <taxon>Insecta</taxon>
        <taxon>Pterygota</taxon>
        <taxon>Neoptera</taxon>
        <taxon>Endopterygota</taxon>
        <taxon>Lepidoptera</taxon>
        <taxon>Glossata</taxon>
        <taxon>Ditrysia</taxon>
        <taxon>Papilionoidea</taxon>
        <taxon>Pieridae</taxon>
        <taxon>Pierinae</taxon>
        <taxon>Leptosia</taxon>
    </lineage>
</organism>
<dbReference type="SMART" id="SM01209">
    <property type="entry name" value="GARS_A"/>
    <property type="match status" value="1"/>
</dbReference>
<dbReference type="InterPro" id="IPR013815">
    <property type="entry name" value="ATP_grasp_subdomain_1"/>
</dbReference>
<dbReference type="InterPro" id="IPR011761">
    <property type="entry name" value="ATP-grasp"/>
</dbReference>
<dbReference type="InterPro" id="IPR020561">
    <property type="entry name" value="PRibGlycinamid_synth_ATP-grasp"/>
</dbReference>
<dbReference type="GO" id="GO:0005524">
    <property type="term" value="F:ATP binding"/>
    <property type="evidence" value="ECO:0007669"/>
    <property type="project" value="UniProtKB-UniRule"/>
</dbReference>
<keyword evidence="7 9" id="KW-0067">ATP-binding</keyword>
<comment type="pathway">
    <text evidence="1">Purine metabolism; IMP biosynthesis via de novo pathway; N(1)-(5-phospho-D-ribosyl)glycinamide from 5-phospho-alpha-D-ribose 1-diphosphate: step 2/2.</text>
</comment>
<keyword evidence="6" id="KW-0658">Purine biosynthesis</keyword>
<gene>
    <name evidence="11" type="ORF">LNINA_LOCUS10198</name>
</gene>
<name>A0AAV1JQN3_9NEOP</name>
<dbReference type="PANTHER" id="PTHR43472:SF1">
    <property type="entry name" value="PHOSPHORIBOSYLAMINE--GLYCINE LIGASE, CHLOROPLASTIC"/>
    <property type="match status" value="1"/>
</dbReference>
<dbReference type="FunFam" id="3.30.1490.20:FF:000006">
    <property type="entry name" value="phosphoribosylamine--glycine ligase, chloroplastic-like"/>
    <property type="match status" value="1"/>
</dbReference>
<evidence type="ECO:0000256" key="7">
    <source>
        <dbReference type="ARBA" id="ARBA00022840"/>
    </source>
</evidence>
<dbReference type="Proteomes" id="UP001497472">
    <property type="component" value="Unassembled WGS sequence"/>
</dbReference>
<dbReference type="PROSITE" id="PS50975">
    <property type="entry name" value="ATP_GRASP"/>
    <property type="match status" value="1"/>
</dbReference>
<accession>A0AAV1JQN3</accession>